<evidence type="ECO:0000256" key="4">
    <source>
        <dbReference type="SAM" id="SignalP"/>
    </source>
</evidence>
<dbReference type="EMBL" id="QANS01000001">
    <property type="protein sequence ID" value="PTU32958.1"/>
    <property type="molecule type" value="Genomic_DNA"/>
</dbReference>
<dbReference type="Pfam" id="PF04030">
    <property type="entry name" value="ALO"/>
    <property type="match status" value="1"/>
</dbReference>
<evidence type="ECO:0000313" key="6">
    <source>
        <dbReference type="EMBL" id="PTU32958.1"/>
    </source>
</evidence>
<comment type="caution">
    <text evidence="6">The sequence shown here is derived from an EMBL/GenBank/DDBJ whole genome shotgun (WGS) entry which is preliminary data.</text>
</comment>
<keyword evidence="2" id="KW-0274">FAD</keyword>
<dbReference type="Proteomes" id="UP000244248">
    <property type="component" value="Unassembled WGS sequence"/>
</dbReference>
<feature type="chain" id="PRO_5015549144" evidence="4">
    <location>
        <begin position="26"/>
        <end position="800"/>
    </location>
</feature>
<organism evidence="6 7">
    <name type="scientific">Stenotrophobium rhamnosiphilum</name>
    <dbReference type="NCBI Taxonomy" id="2029166"/>
    <lineage>
        <taxon>Bacteria</taxon>
        <taxon>Pseudomonadati</taxon>
        <taxon>Pseudomonadota</taxon>
        <taxon>Gammaproteobacteria</taxon>
        <taxon>Nevskiales</taxon>
        <taxon>Nevskiaceae</taxon>
        <taxon>Stenotrophobium</taxon>
    </lineage>
</organism>
<dbReference type="AlphaFoldDB" id="A0A2T5MK65"/>
<dbReference type="InterPro" id="IPR016166">
    <property type="entry name" value="FAD-bd_PCMH"/>
</dbReference>
<evidence type="ECO:0000313" key="7">
    <source>
        <dbReference type="Proteomes" id="UP000244248"/>
    </source>
</evidence>
<dbReference type="SUPFAM" id="SSF55103">
    <property type="entry name" value="FAD-linked oxidases, C-terminal domain"/>
    <property type="match status" value="1"/>
</dbReference>
<dbReference type="SUPFAM" id="SSF56176">
    <property type="entry name" value="FAD-binding/transporter-associated domain-like"/>
    <property type="match status" value="1"/>
</dbReference>
<reference evidence="6 7" key="1">
    <citation type="submission" date="2018-04" db="EMBL/GenBank/DDBJ databases">
        <title>Novel species isolated from glacier.</title>
        <authorList>
            <person name="Liu Q."/>
            <person name="Xin Y.-H."/>
        </authorList>
    </citation>
    <scope>NUCLEOTIDE SEQUENCE [LARGE SCALE GENOMIC DNA]</scope>
    <source>
        <strain evidence="6 7">GT1R17</strain>
    </source>
</reference>
<sequence>MRSVLVRLPALVFLAVLLVVPSAYAQTKPAGIVVNDITQLNPIKVDRVVKPHSIEEIQALVKSHSGPISIGGGQFSQGGQTAFDGALFIDLREFNKVVGFSEADKSITVQPGITWRTIQDYIDPHNLSLQIMQTYSNFTVGGSLSVNVHGRYVGKGPLVQSVQSIKLVLADGSLIECSPKVHSDIFYAAIGGYGGIGVIAEATLNLADNVKVERRVVGMPATQYRQFFFNNIRNDKTAIFTNGDIYPPDFDTVSSVTWYQTSKPLTVEDRLIPKDVKYVWEPRILNWIAEAPFGRQLREYVIDPYIYRNEMVVWRNHEASYDVHELEPKSRDKSTFVLQEYFVPVEKFEEFIPKMREVFSKNDVDVVNVSIRHALPDPGTLLAWARTEVFAFVVYYKQDTDGAARAHVGDWTRQMVDAVLSVGGDYYLPYQPHATPEQFHRAYPNAAQYFALKEKLDPTFKFRNKLLDKYAPSSSGSIERVLQGIKGYQRAESNTFLTVPEWYIVFNPQEYAEHLKSKPPSSFPYFASIAEFWRLYGHTYSLTKDKYPMNWGAHLMNLVIGTSYTVELAIKGVYENTIGRLSEWVSSPALTQEDQLIQKYNAEYVQFIYVYPWYEFPFWSKLKEFWKTASWQGDNFPRKIERRLFFSSEFLIKTAYGWLIGLGSKSVYDEDEGKIYSIVENLSQHAERLDDRLKVIQRFPNGKTIIVVPRYEPFREVVGKLAVTGARFDEIAGSHKILVTIITPAVWKYDFSEGAAVFQSAVVTDSSVVRLGVLTDVKYLNALVVDVQRKGFKLEHIFDY</sequence>
<dbReference type="PANTHER" id="PTHR43762">
    <property type="entry name" value="L-GULONOLACTONE OXIDASE"/>
    <property type="match status" value="1"/>
</dbReference>
<evidence type="ECO:0000259" key="5">
    <source>
        <dbReference type="PROSITE" id="PS51387"/>
    </source>
</evidence>
<keyword evidence="1" id="KW-0285">Flavoprotein</keyword>
<feature type="signal peptide" evidence="4">
    <location>
        <begin position="1"/>
        <end position="25"/>
    </location>
</feature>
<evidence type="ECO:0000256" key="2">
    <source>
        <dbReference type="ARBA" id="ARBA00022827"/>
    </source>
</evidence>
<proteinExistence type="predicted"/>
<keyword evidence="7" id="KW-1185">Reference proteome</keyword>
<protein>
    <submittedName>
        <fullName evidence="6">Dehydrogenase</fullName>
    </submittedName>
</protein>
<dbReference type="GO" id="GO:0071949">
    <property type="term" value="F:FAD binding"/>
    <property type="evidence" value="ECO:0007669"/>
    <property type="project" value="InterPro"/>
</dbReference>
<dbReference type="Gene3D" id="3.30.43.10">
    <property type="entry name" value="Uridine Diphospho-n-acetylenolpyruvylglucosamine Reductase, domain 2"/>
    <property type="match status" value="1"/>
</dbReference>
<dbReference type="InterPro" id="IPR007173">
    <property type="entry name" value="ALO_C"/>
</dbReference>
<gene>
    <name evidence="6" type="ORF">CJD38_02265</name>
</gene>
<dbReference type="InterPro" id="IPR010031">
    <property type="entry name" value="FAD_lactone_oxidase-like"/>
</dbReference>
<dbReference type="InterPro" id="IPR016167">
    <property type="entry name" value="FAD-bd_PCMH_sub1"/>
</dbReference>
<dbReference type="InterPro" id="IPR036318">
    <property type="entry name" value="FAD-bd_PCMH-like_sf"/>
</dbReference>
<dbReference type="RefSeq" id="WP_107938666.1">
    <property type="nucleotide sequence ID" value="NZ_QANS01000001.1"/>
</dbReference>
<dbReference type="GO" id="GO:0016020">
    <property type="term" value="C:membrane"/>
    <property type="evidence" value="ECO:0007669"/>
    <property type="project" value="InterPro"/>
</dbReference>
<evidence type="ECO:0000256" key="3">
    <source>
        <dbReference type="ARBA" id="ARBA00023002"/>
    </source>
</evidence>
<dbReference type="InterPro" id="IPR016164">
    <property type="entry name" value="FAD-linked_Oxase-like_C"/>
</dbReference>
<dbReference type="PROSITE" id="PS51387">
    <property type="entry name" value="FAD_PCMH"/>
    <property type="match status" value="1"/>
</dbReference>
<accession>A0A2T5MK65</accession>
<dbReference type="GO" id="GO:0080049">
    <property type="term" value="F:L-gulono-1,4-lactone dehydrogenase activity"/>
    <property type="evidence" value="ECO:0007669"/>
    <property type="project" value="TreeGrafter"/>
</dbReference>
<name>A0A2T5MK65_9GAMM</name>
<dbReference type="PANTHER" id="PTHR43762:SF1">
    <property type="entry name" value="D-ARABINONO-1,4-LACTONE OXIDASE"/>
    <property type="match status" value="1"/>
</dbReference>
<dbReference type="InterPro" id="IPR016169">
    <property type="entry name" value="FAD-bd_PCMH_sub2"/>
</dbReference>
<dbReference type="Gene3D" id="3.30.465.10">
    <property type="match status" value="1"/>
</dbReference>
<dbReference type="Pfam" id="PF01565">
    <property type="entry name" value="FAD_binding_4"/>
    <property type="match status" value="1"/>
</dbReference>
<evidence type="ECO:0000256" key="1">
    <source>
        <dbReference type="ARBA" id="ARBA00022630"/>
    </source>
</evidence>
<feature type="domain" description="FAD-binding PCMH-type" evidence="5">
    <location>
        <begin position="41"/>
        <end position="209"/>
    </location>
</feature>
<keyword evidence="4" id="KW-0732">Signal</keyword>
<dbReference type="OrthoDB" id="9800184at2"/>
<dbReference type="GO" id="GO:0003885">
    <property type="term" value="F:D-arabinono-1,4-lactone oxidase activity"/>
    <property type="evidence" value="ECO:0007669"/>
    <property type="project" value="InterPro"/>
</dbReference>
<dbReference type="InterPro" id="IPR006094">
    <property type="entry name" value="Oxid_FAD_bind_N"/>
</dbReference>
<keyword evidence="3" id="KW-0560">Oxidoreductase</keyword>